<organism evidence="8 9">
    <name type="scientific">Temnothorax curvispinosus</name>
    <dbReference type="NCBI Taxonomy" id="300111"/>
    <lineage>
        <taxon>Eukaryota</taxon>
        <taxon>Metazoa</taxon>
        <taxon>Ecdysozoa</taxon>
        <taxon>Arthropoda</taxon>
        <taxon>Hexapoda</taxon>
        <taxon>Insecta</taxon>
        <taxon>Pterygota</taxon>
        <taxon>Neoptera</taxon>
        <taxon>Endopterygota</taxon>
        <taxon>Hymenoptera</taxon>
        <taxon>Apocrita</taxon>
        <taxon>Aculeata</taxon>
        <taxon>Formicoidea</taxon>
        <taxon>Formicidae</taxon>
        <taxon>Myrmicinae</taxon>
        <taxon>Temnothorax</taxon>
    </lineage>
</organism>
<evidence type="ECO:0000256" key="1">
    <source>
        <dbReference type="ARBA" id="ARBA00022723"/>
    </source>
</evidence>
<evidence type="ECO:0000259" key="7">
    <source>
        <dbReference type="PROSITE" id="PS50950"/>
    </source>
</evidence>
<dbReference type="SUPFAM" id="SSF57716">
    <property type="entry name" value="Glucocorticoid receptor-like (DNA-binding domain)"/>
    <property type="match status" value="1"/>
</dbReference>
<dbReference type="Pfam" id="PF05485">
    <property type="entry name" value="THAP"/>
    <property type="match status" value="1"/>
</dbReference>
<dbReference type="PANTHER" id="PTHR46600:SF11">
    <property type="entry name" value="THAP DOMAIN-CONTAINING PROTEIN 10"/>
    <property type="match status" value="1"/>
</dbReference>
<gene>
    <name evidence="9" type="primary">LOC112453390</name>
    <name evidence="10" type="synonym">LOC112456520</name>
    <name evidence="11" type="synonym">LOC112457255</name>
</gene>
<evidence type="ECO:0000256" key="3">
    <source>
        <dbReference type="ARBA" id="ARBA00022833"/>
    </source>
</evidence>
<evidence type="ECO:0000256" key="6">
    <source>
        <dbReference type="SAM" id="MobiDB-lite"/>
    </source>
</evidence>
<keyword evidence="1" id="KW-0479">Metal-binding</keyword>
<evidence type="ECO:0000313" key="11">
    <source>
        <dbReference type="RefSeq" id="XP_024875948.1"/>
    </source>
</evidence>
<accession>A0A6J1PKL7</accession>
<dbReference type="PANTHER" id="PTHR46600">
    <property type="entry name" value="THAP DOMAIN-CONTAINING"/>
    <property type="match status" value="1"/>
</dbReference>
<dbReference type="RefSeq" id="XP_024874883.1">
    <property type="nucleotide sequence ID" value="XM_025019115.1"/>
</dbReference>
<dbReference type="SMART" id="SM00692">
    <property type="entry name" value="DM3"/>
    <property type="match status" value="1"/>
</dbReference>
<feature type="compositionally biased region" description="Low complexity" evidence="6">
    <location>
        <begin position="145"/>
        <end position="166"/>
    </location>
</feature>
<name>A0A6J1PKL7_9HYME</name>
<keyword evidence="2 5" id="KW-0863">Zinc-finger</keyword>
<dbReference type="GeneID" id="112453390"/>
<dbReference type="InterPro" id="IPR038441">
    <property type="entry name" value="THAP_Znf_sf"/>
</dbReference>
<dbReference type="OrthoDB" id="7555100at2759"/>
<feature type="region of interest" description="Disordered" evidence="6">
    <location>
        <begin position="132"/>
        <end position="166"/>
    </location>
</feature>
<evidence type="ECO:0000313" key="8">
    <source>
        <dbReference type="Proteomes" id="UP000504618"/>
    </source>
</evidence>
<evidence type="ECO:0000256" key="2">
    <source>
        <dbReference type="ARBA" id="ARBA00022771"/>
    </source>
</evidence>
<evidence type="ECO:0000256" key="4">
    <source>
        <dbReference type="ARBA" id="ARBA00023125"/>
    </source>
</evidence>
<dbReference type="GO" id="GO:0043565">
    <property type="term" value="F:sequence-specific DNA binding"/>
    <property type="evidence" value="ECO:0007669"/>
    <property type="project" value="InterPro"/>
</dbReference>
<keyword evidence="3" id="KW-0862">Zinc</keyword>
<evidence type="ECO:0000256" key="5">
    <source>
        <dbReference type="PROSITE-ProRule" id="PRU00309"/>
    </source>
</evidence>
<dbReference type="SMART" id="SM00980">
    <property type="entry name" value="THAP"/>
    <property type="match status" value="1"/>
</dbReference>
<keyword evidence="4 5" id="KW-0238">DNA-binding</keyword>
<protein>
    <submittedName>
        <fullName evidence="9">Uncharacterized protein LOC112453390 isoform X1</fullName>
    </submittedName>
    <submittedName>
        <fullName evidence="10">Uncharacterized protein LOC112456520 isoform X1</fullName>
    </submittedName>
    <submittedName>
        <fullName evidence="11">Uncharacterized protein LOC112457255 isoform X1</fullName>
    </submittedName>
</protein>
<keyword evidence="8" id="KW-1185">Reference proteome</keyword>
<dbReference type="RefSeq" id="XP_024869903.1">
    <property type="nucleotide sequence ID" value="XM_025014135.1"/>
</dbReference>
<evidence type="ECO:0000313" key="9">
    <source>
        <dbReference type="RefSeq" id="XP_024869903.1"/>
    </source>
</evidence>
<dbReference type="GO" id="GO:0008270">
    <property type="term" value="F:zinc ion binding"/>
    <property type="evidence" value="ECO:0007669"/>
    <property type="project" value="UniProtKB-KW"/>
</dbReference>
<dbReference type="InterPro" id="IPR006612">
    <property type="entry name" value="THAP_Znf"/>
</dbReference>
<dbReference type="RefSeq" id="XP_024875948.1">
    <property type="nucleotide sequence ID" value="XM_025020180.1"/>
</dbReference>
<dbReference type="PROSITE" id="PS50950">
    <property type="entry name" value="ZF_THAP"/>
    <property type="match status" value="1"/>
</dbReference>
<dbReference type="InterPro" id="IPR026516">
    <property type="entry name" value="THAP1/10"/>
</dbReference>
<evidence type="ECO:0000313" key="10">
    <source>
        <dbReference type="RefSeq" id="XP_024874883.1"/>
    </source>
</evidence>
<sequence>MSSNSFVIITVYAMTCNVKGCGNYLAKTRKIEGNKIKYFSFPKDPALFNKWRQACGKENISPKYARICSKHFADEAFTKPLQEHLLGYSPIRTRKIHPDAIPTLHLHAVPPLTSNENVLAETMPLPVSNEVSMDVEQTPASSSIEEQTPASSSTEEQTAASSSTEEQTPAKYKAKYIAGYVAFRFKSTDKTLGIETRQLETTGDQDWLQVISRGKCMYPSDKLLQCARIMNIEFAKYHGSSLNKENLIFQNLAKIIEPQLKIKIPREALLCLIRTRTYIRLREMNRAIAIANHRQKRRKMSKFTNKKPVY</sequence>
<dbReference type="Gene3D" id="6.20.210.20">
    <property type="entry name" value="THAP domain"/>
    <property type="match status" value="1"/>
</dbReference>
<reference evidence="9 10" key="1">
    <citation type="submission" date="2025-04" db="UniProtKB">
        <authorList>
            <consortium name="RefSeq"/>
        </authorList>
    </citation>
    <scope>IDENTIFICATION</scope>
    <source>
        <tissue evidence="9 10">Whole body</tissue>
    </source>
</reference>
<proteinExistence type="predicted"/>
<dbReference type="AlphaFoldDB" id="A0A6J1PKL7"/>
<dbReference type="Proteomes" id="UP000504618">
    <property type="component" value="Unplaced"/>
</dbReference>
<feature type="domain" description="THAP-type" evidence="7">
    <location>
        <begin position="12"/>
        <end position="105"/>
    </location>
</feature>